<dbReference type="SUPFAM" id="SSF53098">
    <property type="entry name" value="Ribonuclease H-like"/>
    <property type="match status" value="1"/>
</dbReference>
<evidence type="ECO:0000313" key="2">
    <source>
        <dbReference type="EMBL" id="WMV47110.1"/>
    </source>
</evidence>
<dbReference type="Proteomes" id="UP001234989">
    <property type="component" value="Chromosome 9"/>
</dbReference>
<sequence>MHATSLPTVVIVRVTHERQNRQLSFQLTVLLMPKNRERESMLLIQWLRYQTTYIQTINISSENEDHPISTADPSSSFSTKPAWNALSTHRITALTHTKICHSKMAFKISFHVLRLLKDKLATDVDLTSVDGYCKGNPTSVGEGGILRDQNGHMIMAFTSYLGECSNNYTEIQAIKIELKWCLDNGFRNLILCYYSYDQWQHIYLVDFKRRDQEYSSHESRGSYSI</sequence>
<dbReference type="EMBL" id="CP133620">
    <property type="protein sequence ID" value="WMV47110.1"/>
    <property type="molecule type" value="Genomic_DNA"/>
</dbReference>
<proteinExistence type="predicted"/>
<dbReference type="PANTHER" id="PTHR47723">
    <property type="entry name" value="OS05G0353850 PROTEIN"/>
    <property type="match status" value="1"/>
</dbReference>
<dbReference type="GO" id="GO:0003676">
    <property type="term" value="F:nucleic acid binding"/>
    <property type="evidence" value="ECO:0007669"/>
    <property type="project" value="InterPro"/>
</dbReference>
<protein>
    <recommendedName>
        <fullName evidence="1">RNase H type-1 domain-containing protein</fullName>
    </recommendedName>
</protein>
<dbReference type="PANTHER" id="PTHR47723:SF19">
    <property type="entry name" value="POLYNUCLEOTIDYL TRANSFERASE, RIBONUCLEASE H-LIKE SUPERFAMILY PROTEIN"/>
    <property type="match status" value="1"/>
</dbReference>
<accession>A0AAF0UIN0</accession>
<dbReference type="Pfam" id="PF13456">
    <property type="entry name" value="RVT_3"/>
    <property type="match status" value="1"/>
</dbReference>
<organism evidence="2 3">
    <name type="scientific">Solanum verrucosum</name>
    <dbReference type="NCBI Taxonomy" id="315347"/>
    <lineage>
        <taxon>Eukaryota</taxon>
        <taxon>Viridiplantae</taxon>
        <taxon>Streptophyta</taxon>
        <taxon>Embryophyta</taxon>
        <taxon>Tracheophyta</taxon>
        <taxon>Spermatophyta</taxon>
        <taxon>Magnoliopsida</taxon>
        <taxon>eudicotyledons</taxon>
        <taxon>Gunneridae</taxon>
        <taxon>Pentapetalae</taxon>
        <taxon>asterids</taxon>
        <taxon>lamiids</taxon>
        <taxon>Solanales</taxon>
        <taxon>Solanaceae</taxon>
        <taxon>Solanoideae</taxon>
        <taxon>Solaneae</taxon>
        <taxon>Solanum</taxon>
    </lineage>
</organism>
<keyword evidence="3" id="KW-1185">Reference proteome</keyword>
<dbReference type="InterPro" id="IPR053151">
    <property type="entry name" value="RNase_H-like"/>
</dbReference>
<dbReference type="InterPro" id="IPR012337">
    <property type="entry name" value="RNaseH-like_sf"/>
</dbReference>
<dbReference type="CDD" id="cd06222">
    <property type="entry name" value="RNase_H_like"/>
    <property type="match status" value="1"/>
</dbReference>
<reference evidence="2" key="1">
    <citation type="submission" date="2023-08" db="EMBL/GenBank/DDBJ databases">
        <title>A de novo genome assembly of Solanum verrucosum Schlechtendal, a Mexican diploid species geographically isolated from the other diploid A-genome species in potato relatives.</title>
        <authorList>
            <person name="Hosaka K."/>
        </authorList>
    </citation>
    <scope>NUCLEOTIDE SEQUENCE</scope>
    <source>
        <tissue evidence="2">Young leaves</tissue>
    </source>
</reference>
<name>A0AAF0UIN0_SOLVR</name>
<gene>
    <name evidence="2" type="ORF">MTR67_040495</name>
</gene>
<evidence type="ECO:0000259" key="1">
    <source>
        <dbReference type="Pfam" id="PF13456"/>
    </source>
</evidence>
<dbReference type="AlphaFoldDB" id="A0AAF0UIN0"/>
<dbReference type="Gene3D" id="3.30.420.10">
    <property type="entry name" value="Ribonuclease H-like superfamily/Ribonuclease H"/>
    <property type="match status" value="1"/>
</dbReference>
<evidence type="ECO:0000313" key="3">
    <source>
        <dbReference type="Proteomes" id="UP001234989"/>
    </source>
</evidence>
<dbReference type="InterPro" id="IPR036397">
    <property type="entry name" value="RNaseH_sf"/>
</dbReference>
<dbReference type="GO" id="GO:0004523">
    <property type="term" value="F:RNA-DNA hybrid ribonuclease activity"/>
    <property type="evidence" value="ECO:0007669"/>
    <property type="project" value="InterPro"/>
</dbReference>
<dbReference type="InterPro" id="IPR044730">
    <property type="entry name" value="RNase_H-like_dom_plant"/>
</dbReference>
<dbReference type="InterPro" id="IPR002156">
    <property type="entry name" value="RNaseH_domain"/>
</dbReference>
<feature type="domain" description="RNase H type-1" evidence="1">
    <location>
        <begin position="129"/>
        <end position="191"/>
    </location>
</feature>